<dbReference type="AlphaFoldDB" id="A0AAV5GI12"/>
<dbReference type="InterPro" id="IPR019734">
    <property type="entry name" value="TPR_rpt"/>
</dbReference>
<gene>
    <name evidence="3" type="ORF">Rhopal_005300-T1</name>
</gene>
<feature type="region of interest" description="Disordered" evidence="2">
    <location>
        <begin position="402"/>
        <end position="479"/>
    </location>
</feature>
<protein>
    <recommendedName>
        <fullName evidence="5">NADPH oxidase regulator NoxR</fullName>
    </recommendedName>
</protein>
<keyword evidence="4" id="KW-1185">Reference proteome</keyword>
<name>A0AAV5GI12_9BASI</name>
<dbReference type="InterPro" id="IPR051864">
    <property type="entry name" value="NCF2_NOXA1"/>
</dbReference>
<comment type="caution">
    <text evidence="3">The sequence shown here is derived from an EMBL/GenBank/DDBJ whole genome shotgun (WGS) entry which is preliminary data.</text>
</comment>
<evidence type="ECO:0000313" key="3">
    <source>
        <dbReference type="EMBL" id="GJN92270.1"/>
    </source>
</evidence>
<feature type="region of interest" description="Disordered" evidence="2">
    <location>
        <begin position="333"/>
        <end position="365"/>
    </location>
</feature>
<evidence type="ECO:0000256" key="2">
    <source>
        <dbReference type="SAM" id="MobiDB-lite"/>
    </source>
</evidence>
<dbReference type="Pfam" id="PF13181">
    <property type="entry name" value="TPR_8"/>
    <property type="match status" value="1"/>
</dbReference>
<dbReference type="SUPFAM" id="SSF48452">
    <property type="entry name" value="TPR-like"/>
    <property type="match status" value="1"/>
</dbReference>
<sequence>MSLKQELQVWSNALQAFDAQDYGTALARFKDIADTSKILFNVALIHATVGQHDQAVAAFDRAIALDSYFAVAYFQSGVSQFLLGRYEAARRDFDDALAFKLFSCEVRFNRGLSLIYMGRIEEGMRDLEQAKGDKQSSEHDVIDEACHDQAVGYTVFSIPVGVLFRPPETKLQNLETRDYLGRAKVIAATNASDLFVGFSGMKKLAATAGVKPPDGFVPVKTSPERHPKRSNTGDGRLERTSSTSKSGSKSPASPAAAAKAVLSGLRRSQTSRASPTSRRSPSTQDGATLVRSATRIGLARAQVVPLPTPPSSVDGMPEQDSAQQIFPPRGLLHARSTSSSVSGAKLPCRQRRDSPTPQDAFYRPVRPLPPTESLFALVPSKSLPHRKLSPAVLTTARVGIDRLSPAPPVAPVARSPSGQPAERVASWAQEQVERTSSLTPRTLRAKAIQATPDESGDDSAAPSAQLSRADSAPRSEGEEPFALSAAYAALTDELDDAEAQLDGTTSRAAQQAHDVVARAKDKVVKLQPAPPGRAVHAPMQRDLSGAKKGGAIDLMTRELEQSHFSRATSGEKVANAGAVESSFQNRGGQIAERSKIRLKLRFAGETRAMNISPQVSLGEFVERVRRKFGSEQNLPIK</sequence>
<reference evidence="3 4" key="1">
    <citation type="submission" date="2021-12" db="EMBL/GenBank/DDBJ databases">
        <title>High titer production of polyol ester of fatty acids by Rhodotorula paludigena BS15 towards product separation-free biomass refinery.</title>
        <authorList>
            <person name="Mano J."/>
            <person name="Ono H."/>
            <person name="Tanaka T."/>
            <person name="Naito K."/>
            <person name="Sushida H."/>
            <person name="Ike M."/>
            <person name="Tokuyasu K."/>
            <person name="Kitaoka M."/>
        </authorList>
    </citation>
    <scope>NUCLEOTIDE SEQUENCE [LARGE SCALE GENOMIC DNA]</scope>
    <source>
        <strain evidence="3 4">BS15</strain>
    </source>
</reference>
<accession>A0AAV5GI12</accession>
<dbReference type="InterPro" id="IPR011990">
    <property type="entry name" value="TPR-like_helical_dom_sf"/>
</dbReference>
<feature type="region of interest" description="Disordered" evidence="2">
    <location>
        <begin position="209"/>
        <end position="288"/>
    </location>
</feature>
<dbReference type="Gene3D" id="1.25.40.10">
    <property type="entry name" value="Tetratricopeptide repeat domain"/>
    <property type="match status" value="1"/>
</dbReference>
<feature type="repeat" description="TPR" evidence="1">
    <location>
        <begin position="36"/>
        <end position="69"/>
    </location>
</feature>
<keyword evidence="1" id="KW-0802">TPR repeat</keyword>
<organism evidence="3 4">
    <name type="scientific">Rhodotorula paludigena</name>
    <dbReference type="NCBI Taxonomy" id="86838"/>
    <lineage>
        <taxon>Eukaryota</taxon>
        <taxon>Fungi</taxon>
        <taxon>Dikarya</taxon>
        <taxon>Basidiomycota</taxon>
        <taxon>Pucciniomycotina</taxon>
        <taxon>Microbotryomycetes</taxon>
        <taxon>Sporidiobolales</taxon>
        <taxon>Sporidiobolaceae</taxon>
        <taxon>Rhodotorula</taxon>
    </lineage>
</organism>
<dbReference type="PANTHER" id="PTHR15175">
    <property type="entry name" value="NEUTROPHIL CYTOSOLIC FACTOR 2, NEUTROPHIL NADPH OXIDASE FACTOR 2"/>
    <property type="match status" value="1"/>
</dbReference>
<dbReference type="Proteomes" id="UP001342314">
    <property type="component" value="Unassembled WGS sequence"/>
</dbReference>
<dbReference type="PROSITE" id="PS50005">
    <property type="entry name" value="TPR"/>
    <property type="match status" value="1"/>
</dbReference>
<dbReference type="SMART" id="SM00028">
    <property type="entry name" value="TPR"/>
    <property type="match status" value="3"/>
</dbReference>
<evidence type="ECO:0000313" key="4">
    <source>
        <dbReference type="Proteomes" id="UP001342314"/>
    </source>
</evidence>
<proteinExistence type="predicted"/>
<dbReference type="EMBL" id="BQKY01000010">
    <property type="protein sequence ID" value="GJN92270.1"/>
    <property type="molecule type" value="Genomic_DNA"/>
</dbReference>
<evidence type="ECO:0008006" key="5">
    <source>
        <dbReference type="Google" id="ProtNLM"/>
    </source>
</evidence>
<feature type="compositionally biased region" description="Low complexity" evidence="2">
    <location>
        <begin position="240"/>
        <end position="284"/>
    </location>
</feature>
<dbReference type="PANTHER" id="PTHR15175:SF0">
    <property type="entry name" value="SH3 DOMAIN-CONTAINING PROTEIN C23A1.17"/>
    <property type="match status" value="1"/>
</dbReference>
<evidence type="ECO:0000256" key="1">
    <source>
        <dbReference type="PROSITE-ProRule" id="PRU00339"/>
    </source>
</evidence>